<organism evidence="2 3">
    <name type="scientific">Salvia divinorum</name>
    <name type="common">Maria pastora</name>
    <name type="synonym">Diviner's sage</name>
    <dbReference type="NCBI Taxonomy" id="28513"/>
    <lineage>
        <taxon>Eukaryota</taxon>
        <taxon>Viridiplantae</taxon>
        <taxon>Streptophyta</taxon>
        <taxon>Embryophyta</taxon>
        <taxon>Tracheophyta</taxon>
        <taxon>Spermatophyta</taxon>
        <taxon>Magnoliopsida</taxon>
        <taxon>eudicotyledons</taxon>
        <taxon>Gunneridae</taxon>
        <taxon>Pentapetalae</taxon>
        <taxon>asterids</taxon>
        <taxon>lamiids</taxon>
        <taxon>Lamiales</taxon>
        <taxon>Lamiaceae</taxon>
        <taxon>Nepetoideae</taxon>
        <taxon>Mentheae</taxon>
        <taxon>Salviinae</taxon>
        <taxon>Salvia</taxon>
        <taxon>Salvia subgen. Calosphace</taxon>
    </lineage>
</organism>
<accession>A0ABD1FWP6</accession>
<evidence type="ECO:0000313" key="3">
    <source>
        <dbReference type="Proteomes" id="UP001567538"/>
    </source>
</evidence>
<dbReference type="AlphaFoldDB" id="A0ABD1FWP6"/>
<sequence>MKEEPGKSGEGSNRAGGKVDWGRSTRFEFPKFDGEGFEGWVMRSDYFFEEVEVPEGEKVRITALHLEGKVLQWHRGYVSLQGDRAYGD</sequence>
<comment type="caution">
    <text evidence="2">The sequence shown here is derived from an EMBL/GenBank/DDBJ whole genome shotgun (WGS) entry which is preliminary data.</text>
</comment>
<name>A0ABD1FWP6_SALDI</name>
<evidence type="ECO:0000313" key="2">
    <source>
        <dbReference type="EMBL" id="KAL1535373.1"/>
    </source>
</evidence>
<proteinExistence type="predicted"/>
<evidence type="ECO:0000256" key="1">
    <source>
        <dbReference type="SAM" id="MobiDB-lite"/>
    </source>
</evidence>
<gene>
    <name evidence="2" type="ORF">AAHA92_28155</name>
</gene>
<keyword evidence="3" id="KW-1185">Reference proteome</keyword>
<dbReference type="Proteomes" id="UP001567538">
    <property type="component" value="Unassembled WGS sequence"/>
</dbReference>
<protein>
    <submittedName>
        <fullName evidence="2">Uncharacterized protein</fullName>
    </submittedName>
</protein>
<feature type="region of interest" description="Disordered" evidence="1">
    <location>
        <begin position="1"/>
        <end position="21"/>
    </location>
</feature>
<reference evidence="2 3" key="1">
    <citation type="submission" date="2024-06" db="EMBL/GenBank/DDBJ databases">
        <title>A chromosome level genome sequence of Diviner's sage (Salvia divinorum).</title>
        <authorList>
            <person name="Ford S.A."/>
            <person name="Ro D.-K."/>
            <person name="Ness R.W."/>
            <person name="Phillips M.A."/>
        </authorList>
    </citation>
    <scope>NUCLEOTIDE SEQUENCE [LARGE SCALE GENOMIC DNA]</scope>
    <source>
        <strain evidence="2">SAF-2024a</strain>
        <tissue evidence="2">Leaf</tissue>
    </source>
</reference>
<dbReference type="EMBL" id="JBEAFC010000011">
    <property type="protein sequence ID" value="KAL1535373.1"/>
    <property type="molecule type" value="Genomic_DNA"/>
</dbReference>